<evidence type="ECO:0000313" key="1">
    <source>
        <dbReference type="EMBL" id="KAI5424368.1"/>
    </source>
</evidence>
<dbReference type="AlphaFoldDB" id="A0A9D4XPZ3"/>
<dbReference type="Gramene" id="Psat03G0052400-T1">
    <property type="protein sequence ID" value="KAI5424368.1"/>
    <property type="gene ID" value="KIW84_030524"/>
</dbReference>
<dbReference type="EMBL" id="JAMSHJ010000003">
    <property type="protein sequence ID" value="KAI5424368.1"/>
    <property type="molecule type" value="Genomic_DNA"/>
</dbReference>
<accession>A0A9D4XPZ3</accession>
<evidence type="ECO:0000313" key="2">
    <source>
        <dbReference type="Proteomes" id="UP001058974"/>
    </source>
</evidence>
<proteinExistence type="predicted"/>
<keyword evidence="2" id="KW-1185">Reference proteome</keyword>
<gene>
    <name evidence="1" type="ORF">KIW84_030524</name>
</gene>
<dbReference type="Proteomes" id="UP001058974">
    <property type="component" value="Chromosome 3"/>
</dbReference>
<comment type="caution">
    <text evidence="1">The sequence shown here is derived from an EMBL/GenBank/DDBJ whole genome shotgun (WGS) entry which is preliminary data.</text>
</comment>
<reference evidence="1 2" key="1">
    <citation type="journal article" date="2022" name="Nat. Genet.">
        <title>Improved pea reference genome and pan-genome highlight genomic features and evolutionary characteristics.</title>
        <authorList>
            <person name="Yang T."/>
            <person name="Liu R."/>
            <person name="Luo Y."/>
            <person name="Hu S."/>
            <person name="Wang D."/>
            <person name="Wang C."/>
            <person name="Pandey M.K."/>
            <person name="Ge S."/>
            <person name="Xu Q."/>
            <person name="Li N."/>
            <person name="Li G."/>
            <person name="Huang Y."/>
            <person name="Saxena R.K."/>
            <person name="Ji Y."/>
            <person name="Li M."/>
            <person name="Yan X."/>
            <person name="He Y."/>
            <person name="Liu Y."/>
            <person name="Wang X."/>
            <person name="Xiang C."/>
            <person name="Varshney R.K."/>
            <person name="Ding H."/>
            <person name="Gao S."/>
            <person name="Zong X."/>
        </authorList>
    </citation>
    <scope>NUCLEOTIDE SEQUENCE [LARGE SCALE GENOMIC DNA]</scope>
    <source>
        <strain evidence="1 2">cv. Zhongwan 6</strain>
    </source>
</reference>
<organism evidence="1 2">
    <name type="scientific">Pisum sativum</name>
    <name type="common">Garden pea</name>
    <name type="synonym">Lathyrus oleraceus</name>
    <dbReference type="NCBI Taxonomy" id="3888"/>
    <lineage>
        <taxon>Eukaryota</taxon>
        <taxon>Viridiplantae</taxon>
        <taxon>Streptophyta</taxon>
        <taxon>Embryophyta</taxon>
        <taxon>Tracheophyta</taxon>
        <taxon>Spermatophyta</taxon>
        <taxon>Magnoliopsida</taxon>
        <taxon>eudicotyledons</taxon>
        <taxon>Gunneridae</taxon>
        <taxon>Pentapetalae</taxon>
        <taxon>rosids</taxon>
        <taxon>fabids</taxon>
        <taxon>Fabales</taxon>
        <taxon>Fabaceae</taxon>
        <taxon>Papilionoideae</taxon>
        <taxon>50 kb inversion clade</taxon>
        <taxon>NPAAA clade</taxon>
        <taxon>Hologalegina</taxon>
        <taxon>IRL clade</taxon>
        <taxon>Fabeae</taxon>
        <taxon>Lathyrus</taxon>
    </lineage>
</organism>
<protein>
    <submittedName>
        <fullName evidence="1">Uncharacterized protein</fullName>
    </submittedName>
</protein>
<sequence>MIFSMTNYFASIEILNGSNFKKWMKDLEFLLGIIDLDMALCETKLVINAQRAPEEKEKLAKMKRSNLLSLCANKRTISEHLINRFPENENAKEYLTSIGERSSTAHGGFAPNENVVEPLVDNVIDPPIVTGVAQPTRTVKQIHVRIPINYLEATTCSQSSMWADAMYDELKSMSQ</sequence>
<name>A0A9D4XPZ3_PEA</name>